<protein>
    <submittedName>
        <fullName evidence="1">Uncharacterized protein</fullName>
    </submittedName>
</protein>
<name>A0A976SK94_THEOR</name>
<proteinExistence type="predicted"/>
<sequence>MQLLCKSLKKYIFISHIKISAFVPDYPFLIFNTVNYTFFGGNIFCLYGTSPPLAYIYHYKFTYLYLVNYFKILEVLNSFNGSLIKASHSQS</sequence>
<dbReference type="AlphaFoldDB" id="A0A976SK94"/>
<evidence type="ECO:0000313" key="2">
    <source>
        <dbReference type="Proteomes" id="UP000244803"/>
    </source>
</evidence>
<gene>
    <name evidence="1" type="ORF">MACJ_003416</name>
</gene>
<evidence type="ECO:0000313" key="1">
    <source>
        <dbReference type="EMBL" id="UVC54084.1"/>
    </source>
</evidence>
<dbReference type="EMBL" id="CP056065">
    <property type="protein sequence ID" value="UVC54084.1"/>
    <property type="molecule type" value="Genomic_DNA"/>
</dbReference>
<reference evidence="1" key="1">
    <citation type="submission" date="2022-07" db="EMBL/GenBank/DDBJ databases">
        <title>Evaluation of T. orientalis genome assembly methods using nanopore sequencing and analysis of variation between genomes.</title>
        <authorList>
            <person name="Yam J."/>
            <person name="Micallef M.L."/>
            <person name="Liu M."/>
            <person name="Djordjevic S.P."/>
            <person name="Bogema D.R."/>
            <person name="Jenkins C."/>
        </authorList>
    </citation>
    <scope>NUCLEOTIDE SEQUENCE</scope>
    <source>
        <strain evidence="1">Fish Creek</strain>
    </source>
</reference>
<dbReference type="Proteomes" id="UP000244803">
    <property type="component" value="Chromosome 1"/>
</dbReference>
<accession>A0A976SK94</accession>
<organism evidence="1 2">
    <name type="scientific">Theileria orientalis</name>
    <dbReference type="NCBI Taxonomy" id="68886"/>
    <lineage>
        <taxon>Eukaryota</taxon>
        <taxon>Sar</taxon>
        <taxon>Alveolata</taxon>
        <taxon>Apicomplexa</taxon>
        <taxon>Aconoidasida</taxon>
        <taxon>Piroplasmida</taxon>
        <taxon>Theileriidae</taxon>
        <taxon>Theileria</taxon>
    </lineage>
</organism>